<evidence type="ECO:0000259" key="4">
    <source>
        <dbReference type="Pfam" id="PF01543"/>
    </source>
</evidence>
<sequence length="95" mass="10469">RRHNIKFPGGDLIYVEFYFCAQGPLVGCGRTNKKTSERSPSRRRRLPIPKVPHPEVGAWSQPGYPSPFYGNGGMGWGGLLLSPLSSRSSWGPTNP</sequence>
<reference evidence="5" key="2">
    <citation type="journal article" date="2009" name="J. Med. Virol.">
        <title>Molecular epidemiology of HCV genotypes among injection drug users in Taiwan: Full-length sequences of two new subtype 6w strains and a recombinant form_2b6w.</title>
        <authorList>
            <person name="Lee Y.M."/>
            <person name="Lin H.J."/>
            <person name="Chen Y.J."/>
            <person name="Lee C.M."/>
            <person name="Wang S.F."/>
            <person name="Chang K.Y."/>
            <person name="Chen T.L."/>
            <person name="Liu H.F."/>
            <person name="Chen Y.M."/>
        </authorList>
    </citation>
    <scope>NUCLEOTIDE SEQUENCE</scope>
    <source>
        <strain evidence="5">D3</strain>
    </source>
</reference>
<dbReference type="GO" id="GO:0019028">
    <property type="term" value="C:viral capsid"/>
    <property type="evidence" value="ECO:0007669"/>
    <property type="project" value="InterPro"/>
</dbReference>
<dbReference type="Pfam" id="PF01543">
    <property type="entry name" value="HCV_capsid"/>
    <property type="match status" value="1"/>
</dbReference>
<evidence type="ECO:0000256" key="3">
    <source>
        <dbReference type="SAM" id="MobiDB-lite"/>
    </source>
</evidence>
<evidence type="ECO:0000256" key="2">
    <source>
        <dbReference type="ARBA" id="ARBA00023200"/>
    </source>
</evidence>
<feature type="non-terminal residue" evidence="5">
    <location>
        <position position="1"/>
    </location>
</feature>
<protein>
    <submittedName>
        <fullName evidence="5">Polyprotein</fullName>
    </submittedName>
</protein>
<reference evidence="5" key="1">
    <citation type="submission" date="2008-12" db="EMBL/GenBank/DDBJ databases">
        <authorList>
            <person name="Chen Y.-M."/>
            <person name="Chen T.-L."/>
            <person name="Lee C.-M."/>
            <person name="Lee Y.-M."/>
            <person name="Chen C.-Y."/>
            <person name="Lin H.-J."/>
        </authorList>
    </citation>
    <scope>NUCLEOTIDE SEQUENCE</scope>
    <source>
        <strain evidence="5">D3</strain>
    </source>
</reference>
<evidence type="ECO:0000313" key="5">
    <source>
        <dbReference type="EMBL" id="ACT36974.1"/>
    </source>
</evidence>
<proteinExistence type="predicted"/>
<dbReference type="EMBL" id="FJ515010">
    <property type="protein sequence ID" value="ACT36974.1"/>
    <property type="molecule type" value="Genomic_RNA"/>
</dbReference>
<dbReference type="GO" id="GO:0005198">
    <property type="term" value="F:structural molecule activity"/>
    <property type="evidence" value="ECO:0007669"/>
    <property type="project" value="InterPro"/>
</dbReference>
<dbReference type="GO" id="GO:0030430">
    <property type="term" value="C:host cell cytoplasm"/>
    <property type="evidence" value="ECO:0007669"/>
    <property type="project" value="UniProtKB-SubCell"/>
</dbReference>
<feature type="non-terminal residue" evidence="5">
    <location>
        <position position="95"/>
    </location>
</feature>
<evidence type="ECO:0000256" key="1">
    <source>
        <dbReference type="ARBA" id="ARBA00004192"/>
    </source>
</evidence>
<feature type="domain" description="Hepatitis C virus Core protein N-terminal" evidence="4">
    <location>
        <begin position="1"/>
        <end position="95"/>
    </location>
</feature>
<accession>D1G1V1</accession>
<keyword evidence="2" id="KW-1035">Host cytoplasm</keyword>
<comment type="subcellular location">
    <subcellularLocation>
        <location evidence="1">Host cytoplasm</location>
    </subcellularLocation>
</comment>
<organism evidence="5">
    <name type="scientific">Hepacivirus hominis</name>
    <dbReference type="NCBI Taxonomy" id="3052230"/>
    <lineage>
        <taxon>Viruses</taxon>
        <taxon>Riboviria</taxon>
        <taxon>Orthornavirae</taxon>
        <taxon>Kitrinoviricota</taxon>
        <taxon>Flasuviricetes</taxon>
        <taxon>Amarillovirales</taxon>
        <taxon>Flaviviridae</taxon>
        <taxon>Hepacivirus</taxon>
    </lineage>
</organism>
<dbReference type="InterPro" id="IPR002522">
    <property type="entry name" value="HCV_core_N"/>
</dbReference>
<feature type="region of interest" description="Disordered" evidence="3">
    <location>
        <begin position="29"/>
        <end position="58"/>
    </location>
</feature>
<name>D1G1V1_9HEPC</name>